<keyword evidence="3" id="KW-1185">Reference proteome</keyword>
<evidence type="ECO:0000256" key="1">
    <source>
        <dbReference type="SAM" id="MobiDB-lite"/>
    </source>
</evidence>
<name>A0A9P4QXR4_9PLEO</name>
<dbReference type="Proteomes" id="UP000799444">
    <property type="component" value="Unassembled WGS sequence"/>
</dbReference>
<dbReference type="EMBL" id="ML996144">
    <property type="protein sequence ID" value="KAF2734709.1"/>
    <property type="molecule type" value="Genomic_DNA"/>
</dbReference>
<evidence type="ECO:0000313" key="3">
    <source>
        <dbReference type="Proteomes" id="UP000799444"/>
    </source>
</evidence>
<organism evidence="2 3">
    <name type="scientific">Polyplosphaeria fusca</name>
    <dbReference type="NCBI Taxonomy" id="682080"/>
    <lineage>
        <taxon>Eukaryota</taxon>
        <taxon>Fungi</taxon>
        <taxon>Dikarya</taxon>
        <taxon>Ascomycota</taxon>
        <taxon>Pezizomycotina</taxon>
        <taxon>Dothideomycetes</taxon>
        <taxon>Pleosporomycetidae</taxon>
        <taxon>Pleosporales</taxon>
        <taxon>Tetraplosphaeriaceae</taxon>
        <taxon>Polyplosphaeria</taxon>
    </lineage>
</organism>
<protein>
    <submittedName>
        <fullName evidence="2">Uncharacterized protein</fullName>
    </submittedName>
</protein>
<reference evidence="2" key="1">
    <citation type="journal article" date="2020" name="Stud. Mycol.">
        <title>101 Dothideomycetes genomes: a test case for predicting lifestyles and emergence of pathogens.</title>
        <authorList>
            <person name="Haridas S."/>
            <person name="Albert R."/>
            <person name="Binder M."/>
            <person name="Bloem J."/>
            <person name="Labutti K."/>
            <person name="Salamov A."/>
            <person name="Andreopoulos B."/>
            <person name="Baker S."/>
            <person name="Barry K."/>
            <person name="Bills G."/>
            <person name="Bluhm B."/>
            <person name="Cannon C."/>
            <person name="Castanera R."/>
            <person name="Culley D."/>
            <person name="Daum C."/>
            <person name="Ezra D."/>
            <person name="Gonzalez J."/>
            <person name="Henrissat B."/>
            <person name="Kuo A."/>
            <person name="Liang C."/>
            <person name="Lipzen A."/>
            <person name="Lutzoni F."/>
            <person name="Magnuson J."/>
            <person name="Mondo S."/>
            <person name="Nolan M."/>
            <person name="Ohm R."/>
            <person name="Pangilinan J."/>
            <person name="Park H.-J."/>
            <person name="Ramirez L."/>
            <person name="Alfaro M."/>
            <person name="Sun H."/>
            <person name="Tritt A."/>
            <person name="Yoshinaga Y."/>
            <person name="Zwiers L.-H."/>
            <person name="Turgeon B."/>
            <person name="Goodwin S."/>
            <person name="Spatafora J."/>
            <person name="Crous P."/>
            <person name="Grigoriev I."/>
        </authorList>
    </citation>
    <scope>NUCLEOTIDE SEQUENCE</scope>
    <source>
        <strain evidence="2">CBS 125425</strain>
    </source>
</reference>
<dbReference type="PANTHER" id="PTHR37542:SF3">
    <property type="entry name" value="PRION-INHIBITION AND PROPAGATION HELO DOMAIN-CONTAINING PROTEIN"/>
    <property type="match status" value="1"/>
</dbReference>
<evidence type="ECO:0000313" key="2">
    <source>
        <dbReference type="EMBL" id="KAF2734709.1"/>
    </source>
</evidence>
<proteinExistence type="predicted"/>
<dbReference type="AlphaFoldDB" id="A0A9P4QXR4"/>
<dbReference type="PANTHER" id="PTHR37542">
    <property type="entry name" value="HELO DOMAIN-CONTAINING PROTEIN-RELATED"/>
    <property type="match status" value="1"/>
</dbReference>
<feature type="region of interest" description="Disordered" evidence="1">
    <location>
        <begin position="153"/>
        <end position="176"/>
    </location>
</feature>
<gene>
    <name evidence="2" type="ORF">EJ04DRAFT_552467</name>
</gene>
<dbReference type="OrthoDB" id="1911848at2759"/>
<feature type="region of interest" description="Disordered" evidence="1">
    <location>
        <begin position="11"/>
        <end position="43"/>
    </location>
</feature>
<sequence length="305" mass="34685">MQQLVQLRARSLRISQPTSQTQAQDASTEESTPTPDLSPTHPNLHILRSDIDLPPEAQNPTALAARIFCTYSSRPILIEWKYYSRRRTSPEFAYMCQRTAMLVLQLQQSADTDGFSILQCLGHFNDAEHHRIGMLFDTRSHASLPTLRDHILSDRPTPTSHCTKTPREKDEDGETEFELGTPYACGFDFSRQDMPYELTEELPAQVRYQAVVEIGLWQPVRHLMREREDAGAFSERLVGELLPELRYRMGKGYHGVAERCLRGSFGDGEGGSGADEGADEHRIESRRWLEALLQDAVRTLDKIQL</sequence>
<feature type="compositionally biased region" description="Polar residues" evidence="1">
    <location>
        <begin position="13"/>
        <end position="41"/>
    </location>
</feature>
<comment type="caution">
    <text evidence="2">The sequence shown here is derived from an EMBL/GenBank/DDBJ whole genome shotgun (WGS) entry which is preliminary data.</text>
</comment>
<accession>A0A9P4QXR4</accession>